<dbReference type="CDD" id="cd07598">
    <property type="entry name" value="BAR_FAM92"/>
    <property type="match status" value="1"/>
</dbReference>
<sequence length="362" mass="40879">CNGQVRIMENTVANAEKYFGQFCTLMAAYTRKTAKLRDKSDLLVKQLIDYANTENPELRSTMKSFAEELAKVQDYRQAEVERLETKVVEPLKRYGTQFKQTQAEIKRVNKVRNNEIKQLEKLERLRQKSPSDRHTIAESNVHKASIDASRTTQQLEETIDEFQKQKLKDIQKIFLDFVTIEMVFHAKALEVYSSAFQNLDSYDLERDMEDFRAKIHIASGNYDARPVSATNPSSTLPWSTSSQVRETQQYCISTFPTCIGLVSLDRGRQPRGRAPNTARAPFRSSTQGNRPCSCSPLLAPTPTGAGGPQDPLPQRMATTYVMGQSKTCLYAQLEFQLGLLSFTGTTPCLEVCTTQLVAESCN</sequence>
<feature type="compositionally biased region" description="Basic and acidic residues" evidence="8">
    <location>
        <begin position="127"/>
        <end position="145"/>
    </location>
</feature>
<feature type="region of interest" description="Disordered" evidence="8">
    <location>
        <begin position="127"/>
        <end position="148"/>
    </location>
</feature>
<evidence type="ECO:0000256" key="3">
    <source>
        <dbReference type="ARBA" id="ARBA00022490"/>
    </source>
</evidence>
<evidence type="ECO:0000256" key="4">
    <source>
        <dbReference type="ARBA" id="ARBA00022794"/>
    </source>
</evidence>
<dbReference type="Gene3D" id="1.20.1270.60">
    <property type="entry name" value="Arfaptin homology (AH) domain/BAR domain"/>
    <property type="match status" value="1"/>
</dbReference>
<dbReference type="SUPFAM" id="SSF103657">
    <property type="entry name" value="BAR/IMD domain-like"/>
    <property type="match status" value="1"/>
</dbReference>
<keyword evidence="6" id="KW-0966">Cell projection</keyword>
<comment type="subcellular location">
    <subcellularLocation>
        <location evidence="2">Cell projection</location>
        <location evidence="2">Cilium</location>
    </subcellularLocation>
    <subcellularLocation>
        <location evidence="1">Cytoplasm</location>
        <location evidence="1">Cytoskeleton</location>
        <location evidence="1">Microtubule organizing center</location>
        <location evidence="1">Centrosome</location>
        <location evidence="1">Centriole</location>
    </subcellularLocation>
</comment>
<evidence type="ECO:0000256" key="1">
    <source>
        <dbReference type="ARBA" id="ARBA00004114"/>
    </source>
</evidence>
<proteinExistence type="inferred from homology"/>
<dbReference type="PANTHER" id="PTHR21223:SF3">
    <property type="entry name" value="CBY1-INTERACTING BAR DOMAIN-CONTAINING PROTEIN 2"/>
    <property type="match status" value="1"/>
</dbReference>
<evidence type="ECO:0000313" key="9">
    <source>
        <dbReference type="Ensembl" id="ENSPCEP00000006160.1"/>
    </source>
</evidence>
<dbReference type="GO" id="GO:0060271">
    <property type="term" value="P:cilium assembly"/>
    <property type="evidence" value="ECO:0007669"/>
    <property type="project" value="InterPro"/>
</dbReference>
<keyword evidence="10" id="KW-1185">Reference proteome</keyword>
<reference evidence="9" key="1">
    <citation type="submission" date="2025-08" db="UniProtKB">
        <authorList>
            <consortium name="Ensembl"/>
        </authorList>
    </citation>
    <scope>IDENTIFICATION</scope>
</reference>
<keyword evidence="3" id="KW-0963">Cytoplasm</keyword>
<reference evidence="9" key="2">
    <citation type="submission" date="2025-09" db="UniProtKB">
        <authorList>
            <consortium name="Ensembl"/>
        </authorList>
    </citation>
    <scope>IDENTIFICATION</scope>
</reference>
<keyword evidence="5" id="KW-0206">Cytoskeleton</keyword>
<evidence type="ECO:0000256" key="8">
    <source>
        <dbReference type="SAM" id="MobiDB-lite"/>
    </source>
</evidence>
<dbReference type="GO" id="GO:0035869">
    <property type="term" value="C:ciliary transition zone"/>
    <property type="evidence" value="ECO:0007669"/>
    <property type="project" value="TreeGrafter"/>
</dbReference>
<comment type="similarity">
    <text evidence="7">Belongs to the CIBAR family.</text>
</comment>
<dbReference type="GO" id="GO:0036064">
    <property type="term" value="C:ciliary basal body"/>
    <property type="evidence" value="ECO:0007669"/>
    <property type="project" value="TreeGrafter"/>
</dbReference>
<evidence type="ECO:0000256" key="5">
    <source>
        <dbReference type="ARBA" id="ARBA00023212"/>
    </source>
</evidence>
<organism evidence="9 10">
    <name type="scientific">Pelusios castaneus</name>
    <name type="common">West African mud turtle</name>
    <dbReference type="NCBI Taxonomy" id="367368"/>
    <lineage>
        <taxon>Eukaryota</taxon>
        <taxon>Metazoa</taxon>
        <taxon>Chordata</taxon>
        <taxon>Craniata</taxon>
        <taxon>Vertebrata</taxon>
        <taxon>Euteleostomi</taxon>
        <taxon>Archelosauria</taxon>
        <taxon>Testudinata</taxon>
        <taxon>Testudines</taxon>
        <taxon>Pleurodira</taxon>
        <taxon>Pelomedusidae</taxon>
        <taxon>Pelusios</taxon>
    </lineage>
</organism>
<dbReference type="GO" id="GO:0005814">
    <property type="term" value="C:centriole"/>
    <property type="evidence" value="ECO:0007669"/>
    <property type="project" value="UniProtKB-SubCell"/>
</dbReference>
<protein>
    <submittedName>
        <fullName evidence="9">Family with sequence similarity 92 member B</fullName>
    </submittedName>
</protein>
<keyword evidence="4" id="KW-0970">Cilium biogenesis/degradation</keyword>
<name>A0A8C8RIE0_9SAUR</name>
<dbReference type="InterPro" id="IPR009602">
    <property type="entry name" value="CBAR/FAM92"/>
</dbReference>
<dbReference type="AlphaFoldDB" id="A0A8C8RIE0"/>
<evidence type="ECO:0000256" key="7">
    <source>
        <dbReference type="ARBA" id="ARBA00029449"/>
    </source>
</evidence>
<evidence type="ECO:0000256" key="2">
    <source>
        <dbReference type="ARBA" id="ARBA00004138"/>
    </source>
</evidence>
<dbReference type="PANTHER" id="PTHR21223">
    <property type="entry name" value="CBY1-INTERACTING BAR DOMAIN-CONTAINING PROTEIN HOMOLOG"/>
    <property type="match status" value="1"/>
</dbReference>
<feature type="compositionally biased region" description="Polar residues" evidence="8">
    <location>
        <begin position="283"/>
        <end position="292"/>
    </location>
</feature>
<dbReference type="InterPro" id="IPR035590">
    <property type="entry name" value="BAR_CBAR1/2"/>
</dbReference>
<dbReference type="Ensembl" id="ENSPCET00000006390.1">
    <property type="protein sequence ID" value="ENSPCEP00000006160.1"/>
    <property type="gene ID" value="ENSPCEG00000004837.1"/>
</dbReference>
<evidence type="ECO:0000256" key="6">
    <source>
        <dbReference type="ARBA" id="ARBA00023273"/>
    </source>
</evidence>
<dbReference type="Proteomes" id="UP000694393">
    <property type="component" value="Unplaced"/>
</dbReference>
<dbReference type="InterPro" id="IPR027267">
    <property type="entry name" value="AH/BAR_dom_sf"/>
</dbReference>
<dbReference type="Pfam" id="PF06730">
    <property type="entry name" value="FAM92"/>
    <property type="match status" value="1"/>
</dbReference>
<evidence type="ECO:0000313" key="10">
    <source>
        <dbReference type="Proteomes" id="UP000694393"/>
    </source>
</evidence>
<feature type="region of interest" description="Disordered" evidence="8">
    <location>
        <begin position="266"/>
        <end position="312"/>
    </location>
</feature>
<accession>A0A8C8RIE0</accession>